<dbReference type="InterPro" id="IPR055458">
    <property type="entry name" value="IFT52_GIFT"/>
</dbReference>
<gene>
    <name evidence="3" type="ORF">DSAG12_01290</name>
</gene>
<feature type="region of interest" description="Disordered" evidence="1">
    <location>
        <begin position="397"/>
        <end position="420"/>
    </location>
</feature>
<feature type="compositionally biased region" description="Basic residues" evidence="1">
    <location>
        <begin position="397"/>
        <end position="412"/>
    </location>
</feature>
<dbReference type="Proteomes" id="UP000321408">
    <property type="component" value="Chromosome"/>
</dbReference>
<evidence type="ECO:0000259" key="2">
    <source>
        <dbReference type="Pfam" id="PF23355"/>
    </source>
</evidence>
<feature type="compositionally biased region" description="Polar residues" evidence="1">
    <location>
        <begin position="321"/>
        <end position="333"/>
    </location>
</feature>
<sequence>MTKKNPKSIVFDYSHNNTLTLESPSYSDFTEYLFGSSFALGKIQAGFTSVDKLKKYKMCVIGGPRETVFQPNEIEVIVDYIKNGGNLLVINDEGGDYGANTNLNDLTRHFGFEFNSDIMFDSMNFLSQQNRVIINETEPHLITRNIDSIVQSSACSIKLLDYIEADENIKAIPICKTSLNSFHTIWNGEQWAEEEDAPRSIMSLALNYYKGRVIALTTISMFSSLSSSYGFFALNNQDLIANIFMWLLDTASTDKGTKLINVSLDYNLFSWIEKLVQKERKWRNSDEIINFALKYLKDNFEDVLEKIEINRENLHVERQKQNGTTHAISTENSSPEERNYYPTDIGTGSAKDLNEIMASLSEVTKGEVGSDFDIKNLELKLKKDKAKIVKPVIEGKKKKTPKKTHKTISKKIKTSEKNPIKSKADKVIDEALKSLGSFDEFSKKLEEFKSLSDEDEPVV</sequence>
<proteinExistence type="predicted"/>
<evidence type="ECO:0000313" key="3">
    <source>
        <dbReference type="EMBL" id="QEE15464.1"/>
    </source>
</evidence>
<dbReference type="InterPro" id="IPR039975">
    <property type="entry name" value="IFT52"/>
</dbReference>
<dbReference type="InterPro" id="IPR029062">
    <property type="entry name" value="Class_I_gatase-like"/>
</dbReference>
<dbReference type="KEGG" id="psyt:DSAG12_01290"/>
<keyword evidence="4" id="KW-1185">Reference proteome</keyword>
<dbReference type="EMBL" id="CP042905">
    <property type="protein sequence ID" value="QEE15464.1"/>
    <property type="molecule type" value="Genomic_DNA"/>
</dbReference>
<feature type="domain" description="IFT52 GIFT" evidence="2">
    <location>
        <begin position="10"/>
        <end position="121"/>
    </location>
</feature>
<accession>A0A5B9D8M9</accession>
<feature type="region of interest" description="Disordered" evidence="1">
    <location>
        <begin position="318"/>
        <end position="341"/>
    </location>
</feature>
<dbReference type="Pfam" id="PF23355">
    <property type="entry name" value="IFT52_GIFT"/>
    <property type="match status" value="1"/>
</dbReference>
<reference evidence="3 4" key="1">
    <citation type="journal article" date="2020" name="Nature">
        <title>Isolation of an archaeon at the prokaryote-eukaryote interface.</title>
        <authorList>
            <person name="Imachi H."/>
            <person name="Nobu M.K."/>
            <person name="Nakahara N."/>
            <person name="Morono Y."/>
            <person name="Ogawara M."/>
            <person name="Takaki Y."/>
            <person name="Takano Y."/>
            <person name="Uematsu K."/>
            <person name="Ikuta T."/>
            <person name="Ito M."/>
            <person name="Matsui Y."/>
            <person name="Miyazaki M."/>
            <person name="Murata K."/>
            <person name="Saito Y."/>
            <person name="Sakai S."/>
            <person name="Song C."/>
            <person name="Tasumi E."/>
            <person name="Yamanaka Y."/>
            <person name="Yamaguchi T."/>
            <person name="Kamagata Y."/>
            <person name="Tamaki H."/>
            <person name="Takai K."/>
        </authorList>
    </citation>
    <scope>NUCLEOTIDE SEQUENCE [LARGE SCALE GENOMIC DNA]</scope>
    <source>
        <strain evidence="3 4">MK-D1</strain>
    </source>
</reference>
<name>A0A5B9D8M9_9ARCH</name>
<dbReference type="SUPFAM" id="SSF52317">
    <property type="entry name" value="Class I glutamine amidotransferase-like"/>
    <property type="match status" value="1"/>
</dbReference>
<dbReference type="RefSeq" id="WP_147662373.1">
    <property type="nucleotide sequence ID" value="NZ_CP042905.2"/>
</dbReference>
<evidence type="ECO:0000256" key="1">
    <source>
        <dbReference type="SAM" id="MobiDB-lite"/>
    </source>
</evidence>
<dbReference type="PANTHER" id="PTHR12969:SF7">
    <property type="entry name" value="INTRAFLAGELLAR TRANSPORT PROTEIN 52 HOMOLOG"/>
    <property type="match status" value="1"/>
</dbReference>
<dbReference type="GeneID" id="41329283"/>
<dbReference type="PANTHER" id="PTHR12969">
    <property type="entry name" value="NGD5/OSM-6/IFT52"/>
    <property type="match status" value="1"/>
</dbReference>
<reference evidence="3 4" key="2">
    <citation type="journal article" date="2024" name="Int. J. Syst. Evol. Microbiol.">
        <title>Promethearchaeum syntrophicum gen. nov., sp. nov., an anaerobic, obligately syntrophic archaeon, the first isolate of the lineage 'Asgard' archaea, and proposal of the new archaeal phylum Promethearchaeota phyl. nov. and kingdom Promethearchaeati regn. nov.</title>
        <authorList>
            <person name="Imachi H."/>
            <person name="Nobu M.K."/>
            <person name="Kato S."/>
            <person name="Takaki Y."/>
            <person name="Miyazaki M."/>
            <person name="Miyata M."/>
            <person name="Ogawara M."/>
            <person name="Saito Y."/>
            <person name="Sakai S."/>
            <person name="Tahara Y.O."/>
            <person name="Takano Y."/>
            <person name="Tasumi E."/>
            <person name="Uematsu K."/>
            <person name="Yoshimura T."/>
            <person name="Itoh T."/>
            <person name="Ohkuma M."/>
            <person name="Takai K."/>
        </authorList>
    </citation>
    <scope>NUCLEOTIDE SEQUENCE [LARGE SCALE GENOMIC DNA]</scope>
    <source>
        <strain evidence="3 4">MK-D1</strain>
    </source>
</reference>
<organism evidence="3 4">
    <name type="scientific">Promethearchaeum syntrophicum</name>
    <dbReference type="NCBI Taxonomy" id="2594042"/>
    <lineage>
        <taxon>Archaea</taxon>
        <taxon>Promethearchaeati</taxon>
        <taxon>Promethearchaeota</taxon>
        <taxon>Promethearchaeia</taxon>
        <taxon>Promethearchaeales</taxon>
        <taxon>Promethearchaeaceae</taxon>
        <taxon>Promethearchaeum</taxon>
    </lineage>
</organism>
<protein>
    <recommendedName>
        <fullName evidence="2">IFT52 GIFT domain-containing protein</fullName>
    </recommendedName>
</protein>
<evidence type="ECO:0000313" key="4">
    <source>
        <dbReference type="Proteomes" id="UP000321408"/>
    </source>
</evidence>
<dbReference type="AlphaFoldDB" id="A0A5B9D8M9"/>